<accession>A0A163IUE6</accession>
<organism evidence="2">
    <name type="scientific">Absidia glauca</name>
    <name type="common">Pin mould</name>
    <dbReference type="NCBI Taxonomy" id="4829"/>
    <lineage>
        <taxon>Eukaryota</taxon>
        <taxon>Fungi</taxon>
        <taxon>Fungi incertae sedis</taxon>
        <taxon>Mucoromycota</taxon>
        <taxon>Mucoromycotina</taxon>
        <taxon>Mucoromycetes</taxon>
        <taxon>Mucorales</taxon>
        <taxon>Cunninghamellaceae</taxon>
        <taxon>Absidia</taxon>
    </lineage>
</organism>
<proteinExistence type="predicted"/>
<evidence type="ECO:0000313" key="2">
    <source>
        <dbReference type="EMBL" id="SAL95400.1"/>
    </source>
</evidence>
<sequence>MPGLPTLKVTVAGLGPDAVFRERRVKVIWERYQQWASRHRRHRLRYRRRHHRSRSKCRKQNAGHGKLKD</sequence>
<keyword evidence="3" id="KW-1185">Reference proteome</keyword>
<dbReference type="EMBL" id="LT550314">
    <property type="protein sequence ID" value="SAL95400.1"/>
    <property type="molecule type" value="Genomic_DNA"/>
</dbReference>
<gene>
    <name evidence="2" type="primary">ABSGL_00725.1 scaffold 921</name>
</gene>
<protein>
    <submittedName>
        <fullName evidence="2">Uncharacterized protein</fullName>
    </submittedName>
</protein>
<evidence type="ECO:0000256" key="1">
    <source>
        <dbReference type="SAM" id="MobiDB-lite"/>
    </source>
</evidence>
<feature type="region of interest" description="Disordered" evidence="1">
    <location>
        <begin position="45"/>
        <end position="69"/>
    </location>
</feature>
<evidence type="ECO:0000313" key="3">
    <source>
        <dbReference type="Proteomes" id="UP000078561"/>
    </source>
</evidence>
<dbReference type="InParanoid" id="A0A163IUE6"/>
<dbReference type="Proteomes" id="UP000078561">
    <property type="component" value="Unassembled WGS sequence"/>
</dbReference>
<name>A0A163IUE6_ABSGL</name>
<reference evidence="2" key="1">
    <citation type="submission" date="2016-04" db="EMBL/GenBank/DDBJ databases">
        <authorList>
            <person name="Evans L.H."/>
            <person name="Alamgir A."/>
            <person name="Owens N."/>
            <person name="Weber N.D."/>
            <person name="Virtaneva K."/>
            <person name="Barbian K."/>
            <person name="Babar A."/>
            <person name="Rosenke K."/>
        </authorList>
    </citation>
    <scope>NUCLEOTIDE SEQUENCE [LARGE SCALE GENOMIC DNA]</scope>
    <source>
        <strain evidence="2">CBS 101.48</strain>
    </source>
</reference>
<dbReference type="AlphaFoldDB" id="A0A163IUE6"/>